<reference evidence="9" key="1">
    <citation type="submission" date="2013-12" db="EMBL/GenBank/DDBJ databases">
        <title>The Genome Sequence of Aphanomyces invadans NJM9701.</title>
        <authorList>
            <consortium name="The Broad Institute Genomics Platform"/>
            <person name="Russ C."/>
            <person name="Tyler B."/>
            <person name="van West P."/>
            <person name="Dieguez-Uribeondo J."/>
            <person name="Young S.K."/>
            <person name="Zeng Q."/>
            <person name="Gargeya S."/>
            <person name="Fitzgerald M."/>
            <person name="Abouelleil A."/>
            <person name="Alvarado L."/>
            <person name="Chapman S.B."/>
            <person name="Gainer-Dewar J."/>
            <person name="Goldberg J."/>
            <person name="Griggs A."/>
            <person name="Gujja S."/>
            <person name="Hansen M."/>
            <person name="Howarth C."/>
            <person name="Imamovic A."/>
            <person name="Ireland A."/>
            <person name="Larimer J."/>
            <person name="McCowan C."/>
            <person name="Murphy C."/>
            <person name="Pearson M."/>
            <person name="Poon T.W."/>
            <person name="Priest M."/>
            <person name="Roberts A."/>
            <person name="Saif S."/>
            <person name="Shea T."/>
            <person name="Sykes S."/>
            <person name="Wortman J."/>
            <person name="Nusbaum C."/>
            <person name="Birren B."/>
        </authorList>
    </citation>
    <scope>NUCLEOTIDE SEQUENCE [LARGE SCALE GENOMIC DNA]</scope>
    <source>
        <strain evidence="9">NJM9701</strain>
    </source>
</reference>
<dbReference type="Gene3D" id="1.20.1250.20">
    <property type="entry name" value="MFS general substrate transporter like domains"/>
    <property type="match status" value="2"/>
</dbReference>
<dbReference type="EMBL" id="KI913954">
    <property type="protein sequence ID" value="ETW07282.1"/>
    <property type="molecule type" value="Genomic_DNA"/>
</dbReference>
<organism evidence="9">
    <name type="scientific">Aphanomyces invadans</name>
    <dbReference type="NCBI Taxonomy" id="157072"/>
    <lineage>
        <taxon>Eukaryota</taxon>
        <taxon>Sar</taxon>
        <taxon>Stramenopiles</taxon>
        <taxon>Oomycota</taxon>
        <taxon>Saprolegniomycetes</taxon>
        <taxon>Saprolegniales</taxon>
        <taxon>Verrucalvaceae</taxon>
        <taxon>Aphanomyces</taxon>
    </lineage>
</organism>
<evidence type="ECO:0000313" key="9">
    <source>
        <dbReference type="EMBL" id="ETW07282.1"/>
    </source>
</evidence>
<dbReference type="PROSITE" id="PS50850">
    <property type="entry name" value="MFS"/>
    <property type="match status" value="1"/>
</dbReference>
<gene>
    <name evidence="9" type="ORF">H310_01841</name>
</gene>
<dbReference type="PANTHER" id="PTHR23505">
    <property type="entry name" value="SPINSTER"/>
    <property type="match status" value="1"/>
</dbReference>
<keyword evidence="5 7" id="KW-0472">Membrane</keyword>
<feature type="transmembrane region" description="Helical" evidence="7">
    <location>
        <begin position="146"/>
        <end position="166"/>
    </location>
</feature>
<dbReference type="GO" id="GO:0016020">
    <property type="term" value="C:membrane"/>
    <property type="evidence" value="ECO:0007669"/>
    <property type="project" value="UniProtKB-SubCell"/>
</dbReference>
<dbReference type="VEuPathDB" id="FungiDB:H310_01841"/>
<dbReference type="STRING" id="157072.A0A024UN52"/>
<comment type="similarity">
    <text evidence="6">Belongs to the major facilitator superfamily. Spinster (TC 2.A.1.49) family.</text>
</comment>
<dbReference type="InterPro" id="IPR044770">
    <property type="entry name" value="MFS_spinster-like"/>
</dbReference>
<dbReference type="AlphaFoldDB" id="A0A024UN52"/>
<dbReference type="InterPro" id="IPR036259">
    <property type="entry name" value="MFS_trans_sf"/>
</dbReference>
<dbReference type="SUPFAM" id="SSF103473">
    <property type="entry name" value="MFS general substrate transporter"/>
    <property type="match status" value="1"/>
</dbReference>
<dbReference type="InterPro" id="IPR011701">
    <property type="entry name" value="MFS"/>
</dbReference>
<feature type="transmembrane region" description="Helical" evidence="7">
    <location>
        <begin position="54"/>
        <end position="79"/>
    </location>
</feature>
<dbReference type="InterPro" id="IPR020846">
    <property type="entry name" value="MFS_dom"/>
</dbReference>
<dbReference type="RefSeq" id="XP_008863375.1">
    <property type="nucleotide sequence ID" value="XM_008865153.1"/>
</dbReference>
<evidence type="ECO:0000256" key="3">
    <source>
        <dbReference type="ARBA" id="ARBA00022692"/>
    </source>
</evidence>
<keyword evidence="4 7" id="KW-1133">Transmembrane helix</keyword>
<evidence type="ECO:0000256" key="6">
    <source>
        <dbReference type="ARBA" id="ARBA00024338"/>
    </source>
</evidence>
<feature type="transmembrane region" description="Helical" evidence="7">
    <location>
        <begin position="337"/>
        <end position="362"/>
    </location>
</feature>
<evidence type="ECO:0000256" key="2">
    <source>
        <dbReference type="ARBA" id="ARBA00022448"/>
    </source>
</evidence>
<evidence type="ECO:0000259" key="8">
    <source>
        <dbReference type="PROSITE" id="PS50850"/>
    </source>
</evidence>
<dbReference type="Pfam" id="PF07690">
    <property type="entry name" value="MFS_1"/>
    <property type="match status" value="1"/>
</dbReference>
<feature type="transmembrane region" description="Helical" evidence="7">
    <location>
        <begin position="178"/>
        <end position="198"/>
    </location>
</feature>
<dbReference type="OrthoDB" id="6770063at2759"/>
<feature type="transmembrane region" description="Helical" evidence="7">
    <location>
        <begin position="301"/>
        <end position="325"/>
    </location>
</feature>
<name>A0A024UN52_9STRA</name>
<evidence type="ECO:0000256" key="7">
    <source>
        <dbReference type="SAM" id="Phobius"/>
    </source>
</evidence>
<keyword evidence="2" id="KW-0813">Transport</keyword>
<sequence>MALAAVSSTASIFVLFCVINVLNYVDRGIIPGAPTQFQYFIKDTLHTSMTEEGFYLGVLASAFITSYAVFIVLFGYLSITMRPFRLIGIGLIIWCAALVLCGLAQHAKSFSLLLFGRVLSGIGESSFQCISPAFIDDHAPASTRTLWIGIFFTGTSVGTAIGYGYGAFFAHSSLGWSTAFYLASFLMLPLALLCLFAIPRHFDTPSIAFTLVEGHALCFVGKPSAIKDSVDETSHLITPEACSKAMQPPSIVQEAVDVLTQPIFILTVLGSAAFTFTIAGLGVFGPLFLLGLGLFQSETEASMMFGSLVVVSAMVGTPLGGYILDRYSVNEAPSRRQYLALVVMTILMAGGVMLCLLAWAVLPAKGPFLVLITLSLIFLFATPSCTAVAVLLCVPSSRRNFAVGISTLLVHVFGDVPSPLLLGMLKDIYAPHCGSVEVDGQIGLNPDCSQDQAGLRLTFLVPMLWLLWTVLTWSAAILVARFRLPRRN</sequence>
<dbReference type="PANTHER" id="PTHR23505:SF79">
    <property type="entry name" value="PROTEIN SPINSTER"/>
    <property type="match status" value="1"/>
</dbReference>
<dbReference type="eggNOG" id="KOG1330">
    <property type="taxonomic scope" value="Eukaryota"/>
</dbReference>
<evidence type="ECO:0000256" key="4">
    <source>
        <dbReference type="ARBA" id="ARBA00022989"/>
    </source>
</evidence>
<protein>
    <recommendedName>
        <fullName evidence="8">Major facilitator superfamily (MFS) profile domain-containing protein</fullName>
    </recommendedName>
</protein>
<evidence type="ECO:0000256" key="5">
    <source>
        <dbReference type="ARBA" id="ARBA00023136"/>
    </source>
</evidence>
<evidence type="ECO:0000256" key="1">
    <source>
        <dbReference type="ARBA" id="ARBA00004141"/>
    </source>
</evidence>
<proteinExistence type="inferred from homology"/>
<keyword evidence="3 7" id="KW-0812">Transmembrane</keyword>
<feature type="transmembrane region" description="Helical" evidence="7">
    <location>
        <begin position="368"/>
        <end position="394"/>
    </location>
</feature>
<feature type="domain" description="Major facilitator superfamily (MFS) profile" evidence="8">
    <location>
        <begin position="12"/>
        <end position="487"/>
    </location>
</feature>
<comment type="subcellular location">
    <subcellularLocation>
        <location evidence="1">Membrane</location>
        <topology evidence="1">Multi-pass membrane protein</topology>
    </subcellularLocation>
</comment>
<dbReference type="GO" id="GO:0022857">
    <property type="term" value="F:transmembrane transporter activity"/>
    <property type="evidence" value="ECO:0007669"/>
    <property type="project" value="InterPro"/>
</dbReference>
<accession>A0A024UN52</accession>
<feature type="transmembrane region" description="Helical" evidence="7">
    <location>
        <begin position="459"/>
        <end position="480"/>
    </location>
</feature>
<feature type="transmembrane region" description="Helical" evidence="7">
    <location>
        <begin position="86"/>
        <end position="106"/>
    </location>
</feature>
<dbReference type="GeneID" id="20078891"/>
<feature type="transmembrane region" description="Helical" evidence="7">
    <location>
        <begin position="263"/>
        <end position="289"/>
    </location>
</feature>